<keyword evidence="2" id="KW-1185">Reference proteome</keyword>
<dbReference type="EMBL" id="FQZA01000008">
    <property type="protein sequence ID" value="SHJ34652.1"/>
    <property type="molecule type" value="Genomic_DNA"/>
</dbReference>
<evidence type="ECO:0000313" key="2">
    <source>
        <dbReference type="Proteomes" id="UP000184040"/>
    </source>
</evidence>
<dbReference type="STRING" id="313368.SAMN04488012_1083"/>
<dbReference type="Proteomes" id="UP000184040">
    <property type="component" value="Unassembled WGS sequence"/>
</dbReference>
<sequence>MWAGSRRRYVPDFLVRLSGGTILALEIKDTDSPQNKAKRDALREWVKAINAAGGFGRWAWDVAFKPGEVQDIILKHAKAVETVN</sequence>
<dbReference type="AlphaFoldDB" id="A0A1M6IJI8"/>
<protein>
    <submittedName>
        <fullName evidence="1">Type III restriction enzyme</fullName>
    </submittedName>
</protein>
<proteinExistence type="predicted"/>
<evidence type="ECO:0000313" key="1">
    <source>
        <dbReference type="EMBL" id="SHJ34652.1"/>
    </source>
</evidence>
<accession>A0A1M6IJI8</accession>
<name>A0A1M6IJI8_9RHOB</name>
<organism evidence="1 2">
    <name type="scientific">Palleronia salina</name>
    <dbReference type="NCBI Taxonomy" id="313368"/>
    <lineage>
        <taxon>Bacteria</taxon>
        <taxon>Pseudomonadati</taxon>
        <taxon>Pseudomonadota</taxon>
        <taxon>Alphaproteobacteria</taxon>
        <taxon>Rhodobacterales</taxon>
        <taxon>Roseobacteraceae</taxon>
        <taxon>Palleronia</taxon>
    </lineage>
</organism>
<reference evidence="1 2" key="1">
    <citation type="submission" date="2016-11" db="EMBL/GenBank/DDBJ databases">
        <authorList>
            <person name="Jaros S."/>
            <person name="Januszkiewicz K."/>
            <person name="Wedrychowicz H."/>
        </authorList>
    </citation>
    <scope>NUCLEOTIDE SEQUENCE [LARGE SCALE GENOMIC DNA]</scope>
    <source>
        <strain evidence="1 2">DSM 26892</strain>
    </source>
</reference>
<gene>
    <name evidence="1" type="ORF">SAMN04488012_1083</name>
</gene>